<dbReference type="Gene3D" id="3.40.50.10420">
    <property type="entry name" value="NagB/RpiA/CoA transferase-like"/>
    <property type="match status" value="1"/>
</dbReference>
<dbReference type="RefSeq" id="WP_281999314.1">
    <property type="nucleotide sequence ID" value="NZ_AP027151.1"/>
</dbReference>
<dbReference type="InterPro" id="IPR003741">
    <property type="entry name" value="LUD_dom"/>
</dbReference>
<reference evidence="2 3" key="1">
    <citation type="submission" date="2022-12" db="EMBL/GenBank/DDBJ databases">
        <title>Polyphasic characterization of Geotalea uranireducens NIT-SL11 newly isolated from a complex of sewage sludge and microbially reduced graphene oxide.</title>
        <authorList>
            <person name="Xie L."/>
            <person name="Yoshida N."/>
            <person name="Meng L."/>
        </authorList>
    </citation>
    <scope>NUCLEOTIDE SEQUENCE [LARGE SCALE GENOMIC DNA]</scope>
    <source>
        <strain evidence="2 3">NIT-SL11</strain>
    </source>
</reference>
<proteinExistence type="predicted"/>
<dbReference type="PANTHER" id="PTHR43682:SF1">
    <property type="entry name" value="LACTATE UTILIZATION PROTEIN C"/>
    <property type="match status" value="1"/>
</dbReference>
<name>A0ABN6VXL2_9BACT</name>
<organism evidence="2 3">
    <name type="scientific">Geotalea uraniireducens</name>
    <dbReference type="NCBI Taxonomy" id="351604"/>
    <lineage>
        <taxon>Bacteria</taxon>
        <taxon>Pseudomonadati</taxon>
        <taxon>Thermodesulfobacteriota</taxon>
        <taxon>Desulfuromonadia</taxon>
        <taxon>Geobacterales</taxon>
        <taxon>Geobacteraceae</taxon>
        <taxon>Geotalea</taxon>
    </lineage>
</organism>
<dbReference type="Pfam" id="PF02589">
    <property type="entry name" value="LUD_dom"/>
    <property type="match status" value="1"/>
</dbReference>
<keyword evidence="3" id="KW-1185">Reference proteome</keyword>
<protein>
    <recommendedName>
        <fullName evidence="1">LUD domain-containing protein</fullName>
    </recommendedName>
</protein>
<evidence type="ECO:0000313" key="2">
    <source>
        <dbReference type="EMBL" id="BDV43200.1"/>
    </source>
</evidence>
<evidence type="ECO:0000259" key="1">
    <source>
        <dbReference type="Pfam" id="PF02589"/>
    </source>
</evidence>
<dbReference type="InterPro" id="IPR024185">
    <property type="entry name" value="FTHF_cligase-like_sf"/>
</dbReference>
<accession>A0ABN6VXL2</accession>
<evidence type="ECO:0000313" key="3">
    <source>
        <dbReference type="Proteomes" id="UP001317705"/>
    </source>
</evidence>
<gene>
    <name evidence="2" type="ORF">GURASL_21230</name>
</gene>
<feature type="domain" description="LUD" evidence="1">
    <location>
        <begin position="58"/>
        <end position="162"/>
    </location>
</feature>
<dbReference type="Proteomes" id="UP001317705">
    <property type="component" value="Chromosome"/>
</dbReference>
<dbReference type="EMBL" id="AP027151">
    <property type="protein sequence ID" value="BDV43200.1"/>
    <property type="molecule type" value="Genomic_DNA"/>
</dbReference>
<dbReference type="PANTHER" id="PTHR43682">
    <property type="entry name" value="LACTATE UTILIZATION PROTEIN C"/>
    <property type="match status" value="1"/>
</dbReference>
<dbReference type="InterPro" id="IPR037171">
    <property type="entry name" value="NagB/RpiA_transferase-like"/>
</dbReference>
<sequence length="165" mass="17086">MLETFISAAEAAGTVVKRFSVPDEGFLYLRGAIEGKTVAASGITDEMSTWLAGIATPEASDKADIGISFAQAGVARTGSLLLELTDPVARSATALPPIHYVVLKASTVVADLHALHDVLAALLAAGRGVYLSLITGPSRTADIERVLTIGVHGPCELHLLILEGV</sequence>
<dbReference type="SUPFAM" id="SSF100950">
    <property type="entry name" value="NagB/RpiA/CoA transferase-like"/>
    <property type="match status" value="1"/>
</dbReference>